<dbReference type="InterPro" id="IPR011009">
    <property type="entry name" value="Kinase-like_dom_sf"/>
</dbReference>
<name>A0A2G5VGQ6_9PELO</name>
<evidence type="ECO:0000313" key="3">
    <source>
        <dbReference type="EMBL" id="PIC50964.1"/>
    </source>
</evidence>
<accession>A0A2G5VGQ6</accession>
<dbReference type="InterPro" id="IPR050235">
    <property type="entry name" value="CK1_Ser-Thr_kinase"/>
</dbReference>
<protein>
    <recommendedName>
        <fullName evidence="2">Protein kinase domain-containing protein</fullName>
    </recommendedName>
</protein>
<dbReference type="Pfam" id="PF00069">
    <property type="entry name" value="Pkinase"/>
    <property type="match status" value="1"/>
</dbReference>
<dbReference type="PANTHER" id="PTHR11909">
    <property type="entry name" value="CASEIN KINASE-RELATED"/>
    <property type="match status" value="1"/>
</dbReference>
<reference evidence="4" key="1">
    <citation type="submission" date="2017-10" db="EMBL/GenBank/DDBJ databases">
        <title>Rapid genome shrinkage in a self-fertile nematode reveals novel sperm competition proteins.</title>
        <authorList>
            <person name="Yin D."/>
            <person name="Schwarz E.M."/>
            <person name="Thomas C.G."/>
            <person name="Felde R.L."/>
            <person name="Korf I.F."/>
            <person name="Cutter A.D."/>
            <person name="Schartner C.M."/>
            <person name="Ralston E.J."/>
            <person name="Meyer B.J."/>
            <person name="Haag E.S."/>
        </authorList>
    </citation>
    <scope>NUCLEOTIDE SEQUENCE [LARGE SCALE GENOMIC DNA]</scope>
    <source>
        <strain evidence="4">JU1422</strain>
    </source>
</reference>
<gene>
    <name evidence="3" type="primary">Cni-W03G9.5</name>
    <name evidence="3" type="synonym">Cnig_chr_I.g1660</name>
    <name evidence="3" type="ORF">B9Z55_001660</name>
</gene>
<feature type="compositionally biased region" description="Polar residues" evidence="1">
    <location>
        <begin position="476"/>
        <end position="485"/>
    </location>
</feature>
<dbReference type="InterPro" id="IPR000719">
    <property type="entry name" value="Prot_kinase_dom"/>
</dbReference>
<dbReference type="SUPFAM" id="SSF56112">
    <property type="entry name" value="Protein kinase-like (PK-like)"/>
    <property type="match status" value="1"/>
</dbReference>
<feature type="region of interest" description="Disordered" evidence="1">
    <location>
        <begin position="458"/>
        <end position="492"/>
    </location>
</feature>
<dbReference type="EMBL" id="PDUG01000001">
    <property type="protein sequence ID" value="PIC50964.1"/>
    <property type="molecule type" value="Genomic_DNA"/>
</dbReference>
<dbReference type="SMART" id="SM00220">
    <property type="entry name" value="S_TKc"/>
    <property type="match status" value="1"/>
</dbReference>
<dbReference type="AlphaFoldDB" id="A0A2G5VGQ6"/>
<dbReference type="GO" id="GO:0004672">
    <property type="term" value="F:protein kinase activity"/>
    <property type="evidence" value="ECO:0007669"/>
    <property type="project" value="InterPro"/>
</dbReference>
<feature type="region of interest" description="Disordered" evidence="1">
    <location>
        <begin position="373"/>
        <end position="402"/>
    </location>
</feature>
<comment type="caution">
    <text evidence="3">The sequence shown here is derived from an EMBL/GenBank/DDBJ whole genome shotgun (WGS) entry which is preliminary data.</text>
</comment>
<dbReference type="PROSITE" id="PS50011">
    <property type="entry name" value="PROTEIN_KINASE_DOM"/>
    <property type="match status" value="1"/>
</dbReference>
<sequence>MAANRPKIKVASVINGKYLAFRKLGEGGCGVIYEVAMVKCPGRRFACKAETTVFDEDPTLPMEHKVISKLNEKNSIHCVELIEKGQGENYQFLVMTLLGPSLDAIRSTLPTNKFSTYSTLVIAIQALDSLREIHEIGYVHRDVKPANFAIGTLGTPKQKLLHVLDFGIARQYLVKDGEDGGMRIRKARRIVPFRGTLRYCSVAAQERKEQGRHDDLWSLFYMIVEFIKGSLPWTGICEEDKVIVMKEDVTELYNGIESECAMFAQHLSVLRYQLKPDYDLLRGLLMNVFVRRNFNPQMKVDWEKGGKYESHFEKKTSTLPSVTERDMTEVDLVKILNIPEAERNITMEEILAAGKINENDEERLNTAQDDTIIEEDGARGSNRPHSQPITPPETSKKAPRRRYIAKTPSVHKVELIEKNWKKKQEDAQREKFMKNALAAKRAKEDFIVPEDNTVLRKKSAGKTMEATTTTTTTKTSSVEKTNVGSKSGIEKS</sequence>
<dbReference type="Proteomes" id="UP000230233">
    <property type="component" value="Chromosome I"/>
</dbReference>
<evidence type="ECO:0000256" key="1">
    <source>
        <dbReference type="SAM" id="MobiDB-lite"/>
    </source>
</evidence>
<organism evidence="3 4">
    <name type="scientific">Caenorhabditis nigoni</name>
    <dbReference type="NCBI Taxonomy" id="1611254"/>
    <lineage>
        <taxon>Eukaryota</taxon>
        <taxon>Metazoa</taxon>
        <taxon>Ecdysozoa</taxon>
        <taxon>Nematoda</taxon>
        <taxon>Chromadorea</taxon>
        <taxon>Rhabditida</taxon>
        <taxon>Rhabditina</taxon>
        <taxon>Rhabditomorpha</taxon>
        <taxon>Rhabditoidea</taxon>
        <taxon>Rhabditidae</taxon>
        <taxon>Peloderinae</taxon>
        <taxon>Caenorhabditis</taxon>
    </lineage>
</organism>
<feature type="domain" description="Protein kinase" evidence="2">
    <location>
        <begin position="18"/>
        <end position="364"/>
    </location>
</feature>
<keyword evidence="4" id="KW-1185">Reference proteome</keyword>
<evidence type="ECO:0000313" key="4">
    <source>
        <dbReference type="Proteomes" id="UP000230233"/>
    </source>
</evidence>
<proteinExistence type="predicted"/>
<dbReference type="GO" id="GO:0005524">
    <property type="term" value="F:ATP binding"/>
    <property type="evidence" value="ECO:0007669"/>
    <property type="project" value="InterPro"/>
</dbReference>
<dbReference type="Gene3D" id="1.10.510.10">
    <property type="entry name" value="Transferase(Phosphotransferase) domain 1"/>
    <property type="match status" value="1"/>
</dbReference>
<dbReference type="FunFam" id="1.10.510.10:FF:001002">
    <property type="entry name" value="Protein CBG10779"/>
    <property type="match status" value="1"/>
</dbReference>
<evidence type="ECO:0000259" key="2">
    <source>
        <dbReference type="PROSITE" id="PS50011"/>
    </source>
</evidence>
<dbReference type="OrthoDB" id="5979581at2759"/>
<dbReference type="STRING" id="1611254.A0A2G5VGQ6"/>